<evidence type="ECO:0000256" key="1">
    <source>
        <dbReference type="SAM" id="Phobius"/>
    </source>
</evidence>
<name>A0ABU5JH95_9ACTN</name>
<reference evidence="2 3" key="1">
    <citation type="submission" date="2023-12" db="EMBL/GenBank/DDBJ databases">
        <title>Micromonospora sp. nov., isolated from Atacama Desert.</title>
        <authorList>
            <person name="Carro L."/>
            <person name="Golinska P."/>
            <person name="Klenk H.-P."/>
            <person name="Goodfellow M."/>
        </authorList>
    </citation>
    <scope>NUCLEOTIDE SEQUENCE [LARGE SCALE GENOMIC DNA]</scope>
    <source>
        <strain evidence="2 3">4G53</strain>
    </source>
</reference>
<gene>
    <name evidence="2" type="ORF">U2F25_21450</name>
</gene>
<dbReference type="RefSeq" id="WP_165439974.1">
    <property type="nucleotide sequence ID" value="NZ_JAXOTQ010000027.1"/>
</dbReference>
<keyword evidence="1" id="KW-0472">Membrane</keyword>
<keyword evidence="1" id="KW-1133">Transmembrane helix</keyword>
<evidence type="ECO:0000313" key="2">
    <source>
        <dbReference type="EMBL" id="MDZ5491997.1"/>
    </source>
</evidence>
<keyword evidence="1" id="KW-0812">Transmembrane</keyword>
<accession>A0ABU5JH95</accession>
<dbReference type="EMBL" id="JAXOTQ010000027">
    <property type="protein sequence ID" value="MDZ5491997.1"/>
    <property type="molecule type" value="Genomic_DNA"/>
</dbReference>
<keyword evidence="3" id="KW-1185">Reference proteome</keyword>
<protein>
    <submittedName>
        <fullName evidence="2">Uncharacterized protein</fullName>
    </submittedName>
</protein>
<proteinExistence type="predicted"/>
<sequence length="49" mass="5328">MMHLAYLDAGSGSLIVQAVVGGVAGAAVAAKLYWRRLVARFRRQPTDQR</sequence>
<evidence type="ECO:0000313" key="3">
    <source>
        <dbReference type="Proteomes" id="UP001290101"/>
    </source>
</evidence>
<dbReference type="Proteomes" id="UP001290101">
    <property type="component" value="Unassembled WGS sequence"/>
</dbReference>
<feature type="transmembrane region" description="Helical" evidence="1">
    <location>
        <begin position="12"/>
        <end position="34"/>
    </location>
</feature>
<comment type="caution">
    <text evidence="2">The sequence shown here is derived from an EMBL/GenBank/DDBJ whole genome shotgun (WGS) entry which is preliminary data.</text>
</comment>
<organism evidence="2 3">
    <name type="scientific">Micromonospora sicca</name>
    <dbReference type="NCBI Taxonomy" id="2202420"/>
    <lineage>
        <taxon>Bacteria</taxon>
        <taxon>Bacillati</taxon>
        <taxon>Actinomycetota</taxon>
        <taxon>Actinomycetes</taxon>
        <taxon>Micromonosporales</taxon>
        <taxon>Micromonosporaceae</taxon>
        <taxon>Micromonospora</taxon>
    </lineage>
</organism>